<evidence type="ECO:0000313" key="11">
    <source>
        <dbReference type="EMBL" id="PSC04943.1"/>
    </source>
</evidence>
<dbReference type="SUPFAM" id="SSF51366">
    <property type="entry name" value="Ribulose-phoshate binding barrel"/>
    <property type="match status" value="1"/>
</dbReference>
<gene>
    <name evidence="9" type="primary">trpF</name>
    <name evidence="11" type="ORF">SLNSH_10865</name>
</gene>
<organism evidence="11 12">
    <name type="scientific">Alsobacter soli</name>
    <dbReference type="NCBI Taxonomy" id="2109933"/>
    <lineage>
        <taxon>Bacteria</taxon>
        <taxon>Pseudomonadati</taxon>
        <taxon>Pseudomonadota</taxon>
        <taxon>Alphaproteobacteria</taxon>
        <taxon>Hyphomicrobiales</taxon>
        <taxon>Alsobacteraceae</taxon>
        <taxon>Alsobacter</taxon>
    </lineage>
</organism>
<evidence type="ECO:0000256" key="7">
    <source>
        <dbReference type="ARBA" id="ARBA00023141"/>
    </source>
</evidence>
<dbReference type="EMBL" id="PVZS01000010">
    <property type="protein sequence ID" value="PSC04943.1"/>
    <property type="molecule type" value="Genomic_DNA"/>
</dbReference>
<proteinExistence type="inferred from homology"/>
<dbReference type="Gene3D" id="3.20.20.70">
    <property type="entry name" value="Aldolase class I"/>
    <property type="match status" value="1"/>
</dbReference>
<keyword evidence="12" id="KW-1185">Reference proteome</keyword>
<evidence type="ECO:0000256" key="6">
    <source>
        <dbReference type="ARBA" id="ARBA00022822"/>
    </source>
</evidence>
<dbReference type="CDD" id="cd00405">
    <property type="entry name" value="PRAI"/>
    <property type="match status" value="1"/>
</dbReference>
<dbReference type="PANTHER" id="PTHR42894">
    <property type="entry name" value="N-(5'-PHOSPHORIBOSYL)ANTHRANILATE ISOMERASE"/>
    <property type="match status" value="1"/>
</dbReference>
<reference evidence="12" key="1">
    <citation type="submission" date="2018-03" db="EMBL/GenBank/DDBJ databases">
        <authorList>
            <person name="Sun L."/>
            <person name="Liu H."/>
            <person name="Chen W."/>
            <person name="Huang K."/>
            <person name="Liu W."/>
            <person name="Gao X."/>
        </authorList>
    </citation>
    <scope>NUCLEOTIDE SEQUENCE [LARGE SCALE GENOMIC DNA]</scope>
    <source>
        <strain evidence="12">SH9</strain>
    </source>
</reference>
<evidence type="ECO:0000256" key="9">
    <source>
        <dbReference type="HAMAP-Rule" id="MF_00135"/>
    </source>
</evidence>
<feature type="domain" description="N-(5'phosphoribosyl) anthranilate isomerase (PRAI)" evidence="10">
    <location>
        <begin position="5"/>
        <end position="208"/>
    </location>
</feature>
<dbReference type="HAMAP" id="MF_00135">
    <property type="entry name" value="PRAI"/>
    <property type="match status" value="1"/>
</dbReference>
<dbReference type="GO" id="GO:0004640">
    <property type="term" value="F:phosphoribosylanthranilate isomerase activity"/>
    <property type="evidence" value="ECO:0007669"/>
    <property type="project" value="UniProtKB-UniRule"/>
</dbReference>
<dbReference type="Proteomes" id="UP000239772">
    <property type="component" value="Unassembled WGS sequence"/>
</dbReference>
<dbReference type="RefSeq" id="WP_106336941.1">
    <property type="nucleotide sequence ID" value="NZ_PVZS01000010.1"/>
</dbReference>
<comment type="similarity">
    <text evidence="9">Belongs to the TrpF family.</text>
</comment>
<evidence type="ECO:0000256" key="3">
    <source>
        <dbReference type="ARBA" id="ARBA00012572"/>
    </source>
</evidence>
<dbReference type="OrthoDB" id="9796196at2"/>
<comment type="caution">
    <text evidence="11">The sequence shown here is derived from an EMBL/GenBank/DDBJ whole genome shotgun (WGS) entry which is preliminary data.</text>
</comment>
<evidence type="ECO:0000256" key="2">
    <source>
        <dbReference type="ARBA" id="ARBA00004664"/>
    </source>
</evidence>
<dbReference type="InterPro" id="IPR044643">
    <property type="entry name" value="TrpF_fam"/>
</dbReference>
<dbReference type="InterPro" id="IPR013785">
    <property type="entry name" value="Aldolase_TIM"/>
</dbReference>
<evidence type="ECO:0000259" key="10">
    <source>
        <dbReference type="Pfam" id="PF00697"/>
    </source>
</evidence>
<sequence>MTTLVKICGLRTPETVEAALAGGADMVGLVFFPRSPRNVSIEEAKRLRAVVGDRAAVVALVVDADDALLDAIRDEVRPDLLQLHGRETPERVAAIRERTGLPVMKALGVSDAADLARAAAYAPVADRLLFDAKPPQGAVLPGGNGVAFDWRLLAGLDLPKPFMLSGGLDPGNVAEALAVTRAPGVDVSSGVERAPGDKDPERIAAFIKAARGAA</sequence>
<name>A0A2T1HTF9_9HYPH</name>
<keyword evidence="6 9" id="KW-0822">Tryptophan biosynthesis</keyword>
<dbReference type="NCBIfam" id="NF002295">
    <property type="entry name" value="PRK01222.1-1"/>
    <property type="match status" value="1"/>
</dbReference>
<accession>A0A2T1HTF9</accession>
<dbReference type="AlphaFoldDB" id="A0A2T1HTF9"/>
<comment type="catalytic activity">
    <reaction evidence="1 9">
        <text>N-(5-phospho-beta-D-ribosyl)anthranilate = 1-(2-carboxyphenylamino)-1-deoxy-D-ribulose 5-phosphate</text>
        <dbReference type="Rhea" id="RHEA:21540"/>
        <dbReference type="ChEBI" id="CHEBI:18277"/>
        <dbReference type="ChEBI" id="CHEBI:58613"/>
        <dbReference type="EC" id="5.3.1.24"/>
    </reaction>
</comment>
<dbReference type="PANTHER" id="PTHR42894:SF1">
    <property type="entry name" value="N-(5'-PHOSPHORIBOSYL)ANTHRANILATE ISOMERASE"/>
    <property type="match status" value="1"/>
</dbReference>
<dbReference type="UniPathway" id="UPA00035">
    <property type="reaction ID" value="UER00042"/>
</dbReference>
<evidence type="ECO:0000313" key="12">
    <source>
        <dbReference type="Proteomes" id="UP000239772"/>
    </source>
</evidence>
<keyword evidence="5 9" id="KW-0028">Amino-acid biosynthesis</keyword>
<evidence type="ECO:0000256" key="8">
    <source>
        <dbReference type="ARBA" id="ARBA00023235"/>
    </source>
</evidence>
<dbReference type="EC" id="5.3.1.24" evidence="3 9"/>
<evidence type="ECO:0000256" key="1">
    <source>
        <dbReference type="ARBA" id="ARBA00001164"/>
    </source>
</evidence>
<evidence type="ECO:0000256" key="4">
    <source>
        <dbReference type="ARBA" id="ARBA00022272"/>
    </source>
</evidence>
<comment type="pathway">
    <text evidence="2 9">Amino-acid biosynthesis; L-tryptophan biosynthesis; L-tryptophan from chorismate: step 3/5.</text>
</comment>
<evidence type="ECO:0000256" key="5">
    <source>
        <dbReference type="ARBA" id="ARBA00022605"/>
    </source>
</evidence>
<protein>
    <recommendedName>
        <fullName evidence="4 9">N-(5'-phosphoribosyl)anthranilate isomerase</fullName>
        <shortName evidence="9">PRAI</shortName>
        <ecNumber evidence="3 9">5.3.1.24</ecNumber>
    </recommendedName>
</protein>
<dbReference type="InterPro" id="IPR001240">
    <property type="entry name" value="PRAI_dom"/>
</dbReference>
<keyword evidence="8 9" id="KW-0413">Isomerase</keyword>
<dbReference type="GO" id="GO:0000162">
    <property type="term" value="P:L-tryptophan biosynthetic process"/>
    <property type="evidence" value="ECO:0007669"/>
    <property type="project" value="UniProtKB-UniRule"/>
</dbReference>
<keyword evidence="7 9" id="KW-0057">Aromatic amino acid biosynthesis</keyword>
<dbReference type="Pfam" id="PF00697">
    <property type="entry name" value="PRAI"/>
    <property type="match status" value="1"/>
</dbReference>
<dbReference type="InterPro" id="IPR011060">
    <property type="entry name" value="RibuloseP-bd_barrel"/>
</dbReference>